<sequence length="309" mass="33464">MEVVRDIRVPPPEAGSRPARWRPWAGAAGAGTVLVLTVVALRPSTSPKLFGRLAPLSALLLLGSYWVAAPWFIARSETWHRVITFVPRTAYMMAIGLVMAAVSSLPDQPVVAGSALVMIWILHVSGALREPASFAYERLRGRLTWAAALQVAAMCCGTVGAVCLIRSLPVPGRYEPAVFTACISVVVGLVVTSGKVFVRVRKLATELDARAQKLERCLTRLSRGAVADRRPLRDAAEDAWDDLHRTLRNKVETGFHQYGTFVLPTERLRTLEALVMEAITNPGAPASREAIARLTVLRAACAPKIDTAA</sequence>
<feature type="transmembrane region" description="Helical" evidence="1">
    <location>
        <begin position="53"/>
        <end position="73"/>
    </location>
</feature>
<proteinExistence type="predicted"/>
<feature type="transmembrane region" description="Helical" evidence="1">
    <location>
        <begin position="143"/>
        <end position="165"/>
    </location>
</feature>
<name>A0A7U9KS01_9ACTN</name>
<keyword evidence="1" id="KW-1133">Transmembrane helix</keyword>
<comment type="caution">
    <text evidence="2">The sequence shown here is derived from an EMBL/GenBank/DDBJ whole genome shotgun (WGS) entry which is preliminary data.</text>
</comment>
<feature type="transmembrane region" description="Helical" evidence="1">
    <location>
        <begin position="111"/>
        <end position="131"/>
    </location>
</feature>
<dbReference type="AlphaFoldDB" id="A0A7U9KS01"/>
<organism evidence="2 3">
    <name type="scientific">Streptomyces chrestomyceticus JCM 4735</name>
    <dbReference type="NCBI Taxonomy" id="1306181"/>
    <lineage>
        <taxon>Bacteria</taxon>
        <taxon>Bacillati</taxon>
        <taxon>Actinomycetota</taxon>
        <taxon>Actinomycetes</taxon>
        <taxon>Kitasatosporales</taxon>
        <taxon>Streptomycetaceae</taxon>
        <taxon>Streptomyces</taxon>
    </lineage>
</organism>
<reference evidence="2 3" key="1">
    <citation type="submission" date="2018-11" db="EMBL/GenBank/DDBJ databases">
        <title>Whole genome sequence of Streptomyces chrestomyceticus NBRC 13444(T).</title>
        <authorList>
            <person name="Komaki H."/>
            <person name="Tamura T."/>
        </authorList>
    </citation>
    <scope>NUCLEOTIDE SEQUENCE [LARGE SCALE GENOMIC DNA]</scope>
    <source>
        <strain evidence="2 3">NBRC 13444</strain>
    </source>
</reference>
<evidence type="ECO:0000313" key="3">
    <source>
        <dbReference type="Proteomes" id="UP000287830"/>
    </source>
</evidence>
<accession>A0A7U9KS01</accession>
<feature type="transmembrane region" description="Helical" evidence="1">
    <location>
        <begin position="177"/>
        <end position="198"/>
    </location>
</feature>
<evidence type="ECO:0000313" key="2">
    <source>
        <dbReference type="EMBL" id="GCD34279.1"/>
    </source>
</evidence>
<keyword evidence="1" id="KW-0812">Transmembrane</keyword>
<gene>
    <name evidence="2" type="ORF">OEIGOIKO_02008</name>
</gene>
<dbReference type="Proteomes" id="UP000287830">
    <property type="component" value="Unassembled WGS sequence"/>
</dbReference>
<dbReference type="EMBL" id="BHZC01000001">
    <property type="protein sequence ID" value="GCD34279.1"/>
    <property type="molecule type" value="Genomic_DNA"/>
</dbReference>
<evidence type="ECO:0000256" key="1">
    <source>
        <dbReference type="SAM" id="Phobius"/>
    </source>
</evidence>
<feature type="transmembrane region" description="Helical" evidence="1">
    <location>
        <begin position="21"/>
        <end position="41"/>
    </location>
</feature>
<protein>
    <submittedName>
        <fullName evidence="2">Uncharacterized protein</fullName>
    </submittedName>
</protein>
<feature type="transmembrane region" description="Helical" evidence="1">
    <location>
        <begin position="85"/>
        <end position="105"/>
    </location>
</feature>
<keyword evidence="1" id="KW-0472">Membrane</keyword>